<dbReference type="Proteomes" id="UP001589693">
    <property type="component" value="Unassembled WGS sequence"/>
</dbReference>
<dbReference type="Pfam" id="PF19882">
    <property type="entry name" value="DUF6355"/>
    <property type="match status" value="1"/>
</dbReference>
<protein>
    <submittedName>
        <fullName evidence="2">DUF6355 family natural product biosynthesis protein</fullName>
    </submittedName>
</protein>
<proteinExistence type="predicted"/>
<dbReference type="RefSeq" id="WP_377852834.1">
    <property type="nucleotide sequence ID" value="NZ_JBHLZU010000014.1"/>
</dbReference>
<dbReference type="EMBL" id="JBHLZU010000014">
    <property type="protein sequence ID" value="MFB9905528.1"/>
    <property type="molecule type" value="Genomic_DNA"/>
</dbReference>
<gene>
    <name evidence="2" type="ORF">ACFFQA_16455</name>
</gene>
<feature type="signal peptide" evidence="1">
    <location>
        <begin position="1"/>
        <end position="29"/>
    </location>
</feature>
<sequence length="106" mass="11279">MAFRRSVAVFGASVMVAGGALFLSGPAQATPSHAVAGSPAAVDGCGFSRETTTAYWTNCTDRGQKIVIDYVWGPDQYTCSPARQKTHLSASVYVHNAWIDQSNPHC</sequence>
<accession>A0ABV5ZXB5</accession>
<feature type="chain" id="PRO_5046162197" evidence="1">
    <location>
        <begin position="30"/>
        <end position="106"/>
    </location>
</feature>
<organism evidence="2 3">
    <name type="scientific">Allokutzneria oryzae</name>
    <dbReference type="NCBI Taxonomy" id="1378989"/>
    <lineage>
        <taxon>Bacteria</taxon>
        <taxon>Bacillati</taxon>
        <taxon>Actinomycetota</taxon>
        <taxon>Actinomycetes</taxon>
        <taxon>Pseudonocardiales</taxon>
        <taxon>Pseudonocardiaceae</taxon>
        <taxon>Allokutzneria</taxon>
    </lineage>
</organism>
<evidence type="ECO:0000256" key="1">
    <source>
        <dbReference type="SAM" id="SignalP"/>
    </source>
</evidence>
<comment type="caution">
    <text evidence="2">The sequence shown here is derived from an EMBL/GenBank/DDBJ whole genome shotgun (WGS) entry which is preliminary data.</text>
</comment>
<evidence type="ECO:0000313" key="2">
    <source>
        <dbReference type="EMBL" id="MFB9905528.1"/>
    </source>
</evidence>
<name>A0ABV5ZXB5_9PSEU</name>
<dbReference type="InterPro" id="IPR045935">
    <property type="entry name" value="DUF6355"/>
</dbReference>
<reference evidence="2 3" key="1">
    <citation type="submission" date="2024-09" db="EMBL/GenBank/DDBJ databases">
        <authorList>
            <person name="Sun Q."/>
            <person name="Mori K."/>
        </authorList>
    </citation>
    <scope>NUCLEOTIDE SEQUENCE [LARGE SCALE GENOMIC DNA]</scope>
    <source>
        <strain evidence="2 3">TBRC 7907</strain>
    </source>
</reference>
<keyword evidence="1" id="KW-0732">Signal</keyword>
<keyword evidence="3" id="KW-1185">Reference proteome</keyword>
<evidence type="ECO:0000313" key="3">
    <source>
        <dbReference type="Proteomes" id="UP001589693"/>
    </source>
</evidence>